<dbReference type="GO" id="GO:0051536">
    <property type="term" value="F:iron-sulfur cluster binding"/>
    <property type="evidence" value="ECO:0007669"/>
    <property type="project" value="UniProtKB-KW"/>
</dbReference>
<dbReference type="InterPro" id="IPR020471">
    <property type="entry name" value="AKR"/>
</dbReference>
<accession>A0A1M6GUW2</accession>
<protein>
    <submittedName>
        <fullName evidence="5">4Fe-4S dicluster domain-containing protein</fullName>
    </submittedName>
</protein>
<dbReference type="InterPro" id="IPR023210">
    <property type="entry name" value="NADP_OxRdtase_dom"/>
</dbReference>
<dbReference type="PANTHER" id="PTHR43312">
    <property type="entry name" value="D-THREO-ALDOSE 1-DEHYDROGENASE"/>
    <property type="match status" value="1"/>
</dbReference>
<dbReference type="Proteomes" id="UP000184442">
    <property type="component" value="Unassembled WGS sequence"/>
</dbReference>
<evidence type="ECO:0000313" key="5">
    <source>
        <dbReference type="EMBL" id="SHJ13699.1"/>
    </source>
</evidence>
<keyword evidence="1" id="KW-0479">Metal-binding</keyword>
<dbReference type="InterPro" id="IPR036812">
    <property type="entry name" value="NAD(P)_OxRdtase_dom_sf"/>
</dbReference>
<proteinExistence type="predicted"/>
<evidence type="ECO:0000256" key="2">
    <source>
        <dbReference type="ARBA" id="ARBA00023004"/>
    </source>
</evidence>
<feature type="domain" description="4Fe-4S ferredoxin-type" evidence="4">
    <location>
        <begin position="259"/>
        <end position="288"/>
    </location>
</feature>
<dbReference type="STRING" id="1122184.SAMN02745176_02522"/>
<keyword evidence="6" id="KW-1185">Reference proteome</keyword>
<dbReference type="PANTHER" id="PTHR43312:SF1">
    <property type="entry name" value="NADP-DEPENDENT OXIDOREDUCTASE DOMAIN-CONTAINING PROTEIN"/>
    <property type="match status" value="1"/>
</dbReference>
<dbReference type="PROSITE" id="PS00198">
    <property type="entry name" value="4FE4S_FER_1"/>
    <property type="match status" value="1"/>
</dbReference>
<dbReference type="InterPro" id="IPR053135">
    <property type="entry name" value="AKR2_Oxidoreductase"/>
</dbReference>
<evidence type="ECO:0000313" key="6">
    <source>
        <dbReference type="Proteomes" id="UP000184442"/>
    </source>
</evidence>
<evidence type="ECO:0000256" key="1">
    <source>
        <dbReference type="ARBA" id="ARBA00022723"/>
    </source>
</evidence>
<dbReference type="Pfam" id="PF12838">
    <property type="entry name" value="Fer4_7"/>
    <property type="match status" value="1"/>
</dbReference>
<dbReference type="CDD" id="cd19100">
    <property type="entry name" value="AKR_unchar"/>
    <property type="match status" value="1"/>
</dbReference>
<dbReference type="InterPro" id="IPR017896">
    <property type="entry name" value="4Fe4S_Fe-S-bd"/>
</dbReference>
<dbReference type="GO" id="GO:0046872">
    <property type="term" value="F:metal ion binding"/>
    <property type="evidence" value="ECO:0007669"/>
    <property type="project" value="UniProtKB-KW"/>
</dbReference>
<dbReference type="InterPro" id="IPR017900">
    <property type="entry name" value="4Fe4S_Fe_S_CS"/>
</dbReference>
<dbReference type="PROSITE" id="PS51379">
    <property type="entry name" value="4FE4S_FER_2"/>
    <property type="match status" value="2"/>
</dbReference>
<reference evidence="5 6" key="1">
    <citation type="submission" date="2016-11" db="EMBL/GenBank/DDBJ databases">
        <authorList>
            <person name="Jaros S."/>
            <person name="Januszkiewicz K."/>
            <person name="Wedrychowicz H."/>
        </authorList>
    </citation>
    <scope>NUCLEOTIDE SEQUENCE [LARGE SCALE GENOMIC DNA]</scope>
    <source>
        <strain evidence="5 6">DSM 19022</strain>
    </source>
</reference>
<evidence type="ECO:0000259" key="4">
    <source>
        <dbReference type="PROSITE" id="PS51379"/>
    </source>
</evidence>
<gene>
    <name evidence="5" type="ORF">SAMN02745176_02522</name>
</gene>
<dbReference type="SUPFAM" id="SSF51430">
    <property type="entry name" value="NAD(P)-linked oxidoreductase"/>
    <property type="match status" value="1"/>
</dbReference>
<evidence type="ECO:0000256" key="3">
    <source>
        <dbReference type="ARBA" id="ARBA00023014"/>
    </source>
</evidence>
<dbReference type="EMBL" id="FQZS01000017">
    <property type="protein sequence ID" value="SHJ13699.1"/>
    <property type="molecule type" value="Genomic_DNA"/>
</dbReference>
<feature type="domain" description="4Fe-4S ferredoxin-type" evidence="4">
    <location>
        <begin position="289"/>
        <end position="316"/>
    </location>
</feature>
<name>A0A1M6GUW2_9FIRM</name>
<dbReference type="PRINTS" id="PR00069">
    <property type="entry name" value="ALDKETRDTASE"/>
</dbReference>
<dbReference type="RefSeq" id="WP_073026544.1">
    <property type="nucleotide sequence ID" value="NZ_FQZS01000017.1"/>
</dbReference>
<dbReference type="SUPFAM" id="SSF54862">
    <property type="entry name" value="4Fe-4S ferredoxins"/>
    <property type="match status" value="1"/>
</dbReference>
<keyword evidence="2" id="KW-0408">Iron</keyword>
<keyword evidence="3" id="KW-0411">Iron-sulfur</keyword>
<dbReference type="Gene3D" id="3.20.20.100">
    <property type="entry name" value="NADP-dependent oxidoreductase domain"/>
    <property type="match status" value="1"/>
</dbReference>
<dbReference type="OrthoDB" id="9804790at2"/>
<dbReference type="Gene3D" id="3.30.70.20">
    <property type="match status" value="1"/>
</dbReference>
<dbReference type="GO" id="GO:0016491">
    <property type="term" value="F:oxidoreductase activity"/>
    <property type="evidence" value="ECO:0007669"/>
    <property type="project" value="InterPro"/>
</dbReference>
<dbReference type="Pfam" id="PF00248">
    <property type="entry name" value="Aldo_ket_red"/>
    <property type="match status" value="1"/>
</dbReference>
<sequence>MDRIILGNTGIEVTKLCFGALPLGPLQKNISVEEGGEIIANALRRGINFIDTAQIYRTYPHIKAALDKVDFRPVIATKSMAESYEDMERAIHEALEGLSLDYIDIFHLHAAKADTDIFEKRKGAFQCLLDYKKEGIIKAVGISTHSVDVVELAARREDVDVIFPLINKAGRGIVKGTLEDMERAIELCHENNKGVYLMKVLGGGTVIEDYQSCMDYAMNLSGDNAIAIGMVSNEEVDYNIRYFDGERDLEGIVNIRSKKVVKVSEISCVGCGTCTDICHSEAISINEKQKALIDTSKCIQCGYCISACPQFSIRIV</sequence>
<dbReference type="AlphaFoldDB" id="A0A1M6GUW2"/>
<organism evidence="5 6">
    <name type="scientific">Lutispora thermophila DSM 19022</name>
    <dbReference type="NCBI Taxonomy" id="1122184"/>
    <lineage>
        <taxon>Bacteria</taxon>
        <taxon>Bacillati</taxon>
        <taxon>Bacillota</taxon>
        <taxon>Clostridia</taxon>
        <taxon>Lutisporales</taxon>
        <taxon>Lutisporaceae</taxon>
        <taxon>Lutispora</taxon>
    </lineage>
</organism>